<sequence>MKFYSALLTACLASLTGATPTPLTDVGSTSVKVNSVAGNPNQFVVDVTRTDVLIEDGETLAERVMTVDLVFDVDENNLRVNGQSVSALGEGPKASIVKATFVRGDIQNPEKMEKYFSEGLVNVEVASEVENFLVVNEADPTAQPVLGRHITIHEKILEVDGNKARQSSISEHVIDVYSNGTIVRSASNPSLDSQKTVEATSDAEVSPCGSSQSFAQFADGSNWSEEDLNTAALYGFSVAFSLAFIYFIVALVRRRRQNGAYAPISTGDCPPGYNAKDAAIFSSELKSSSEVTEVAEADENITVLESLTSNQD</sequence>
<proteinExistence type="predicted"/>
<organism evidence="1 2">
    <name type="scientific">Entomophthora muscae</name>
    <dbReference type="NCBI Taxonomy" id="34485"/>
    <lineage>
        <taxon>Eukaryota</taxon>
        <taxon>Fungi</taxon>
        <taxon>Fungi incertae sedis</taxon>
        <taxon>Zoopagomycota</taxon>
        <taxon>Entomophthoromycotina</taxon>
        <taxon>Entomophthoromycetes</taxon>
        <taxon>Entomophthorales</taxon>
        <taxon>Entomophthoraceae</taxon>
        <taxon>Entomophthora</taxon>
    </lineage>
</organism>
<name>A0ACC2S8J7_9FUNG</name>
<protein>
    <submittedName>
        <fullName evidence="1">Uncharacterized protein</fullName>
    </submittedName>
</protein>
<keyword evidence="2" id="KW-1185">Reference proteome</keyword>
<evidence type="ECO:0000313" key="2">
    <source>
        <dbReference type="Proteomes" id="UP001165960"/>
    </source>
</evidence>
<reference evidence="1" key="1">
    <citation type="submission" date="2022-04" db="EMBL/GenBank/DDBJ databases">
        <title>Genome of the entomopathogenic fungus Entomophthora muscae.</title>
        <authorList>
            <person name="Elya C."/>
            <person name="Lovett B.R."/>
            <person name="Lee E."/>
            <person name="Macias A.M."/>
            <person name="Hajek A.E."/>
            <person name="De Bivort B.L."/>
            <person name="Kasson M.T."/>
            <person name="De Fine Licht H.H."/>
            <person name="Stajich J.E."/>
        </authorList>
    </citation>
    <scope>NUCLEOTIDE SEQUENCE</scope>
    <source>
        <strain evidence="1">Berkeley</strain>
    </source>
</reference>
<gene>
    <name evidence="1" type="ORF">DSO57_1009777</name>
</gene>
<accession>A0ACC2S8J7</accession>
<comment type="caution">
    <text evidence="1">The sequence shown here is derived from an EMBL/GenBank/DDBJ whole genome shotgun (WGS) entry which is preliminary data.</text>
</comment>
<evidence type="ECO:0000313" key="1">
    <source>
        <dbReference type="EMBL" id="KAJ9058698.1"/>
    </source>
</evidence>
<dbReference type="Proteomes" id="UP001165960">
    <property type="component" value="Unassembled WGS sequence"/>
</dbReference>
<dbReference type="EMBL" id="QTSX02005711">
    <property type="protein sequence ID" value="KAJ9058698.1"/>
    <property type="molecule type" value="Genomic_DNA"/>
</dbReference>